<sequence length="70" mass="7405">MFRCRAVRPSSCGTASNYRGGEDIHVGYSLLSRNDLPPIGANTATLFGVDCLCTPAESLSSTTQHGGEEE</sequence>
<reference evidence="1 2" key="1">
    <citation type="submission" date="2019-03" db="EMBL/GenBank/DDBJ databases">
        <title>First draft genome of Liparis tanakae, snailfish: a comprehensive survey of snailfish specific genes.</title>
        <authorList>
            <person name="Kim W."/>
            <person name="Song I."/>
            <person name="Jeong J.-H."/>
            <person name="Kim D."/>
            <person name="Kim S."/>
            <person name="Ryu S."/>
            <person name="Song J.Y."/>
            <person name="Lee S.K."/>
        </authorList>
    </citation>
    <scope>NUCLEOTIDE SEQUENCE [LARGE SCALE GENOMIC DNA]</scope>
    <source>
        <tissue evidence="1">Muscle</tissue>
    </source>
</reference>
<dbReference type="EMBL" id="SRLO01000092">
    <property type="protein sequence ID" value="TNN76597.1"/>
    <property type="molecule type" value="Genomic_DNA"/>
</dbReference>
<protein>
    <submittedName>
        <fullName evidence="1">Uncharacterized protein</fullName>
    </submittedName>
</protein>
<name>A0A4Z2IFI4_9TELE</name>
<proteinExistence type="predicted"/>
<comment type="caution">
    <text evidence="1">The sequence shown here is derived from an EMBL/GenBank/DDBJ whole genome shotgun (WGS) entry which is preliminary data.</text>
</comment>
<dbReference type="Proteomes" id="UP000314294">
    <property type="component" value="Unassembled WGS sequence"/>
</dbReference>
<gene>
    <name evidence="1" type="ORF">EYF80_013247</name>
</gene>
<evidence type="ECO:0000313" key="2">
    <source>
        <dbReference type="Proteomes" id="UP000314294"/>
    </source>
</evidence>
<evidence type="ECO:0000313" key="1">
    <source>
        <dbReference type="EMBL" id="TNN76597.1"/>
    </source>
</evidence>
<organism evidence="1 2">
    <name type="scientific">Liparis tanakae</name>
    <name type="common">Tanaka's snailfish</name>
    <dbReference type="NCBI Taxonomy" id="230148"/>
    <lineage>
        <taxon>Eukaryota</taxon>
        <taxon>Metazoa</taxon>
        <taxon>Chordata</taxon>
        <taxon>Craniata</taxon>
        <taxon>Vertebrata</taxon>
        <taxon>Euteleostomi</taxon>
        <taxon>Actinopterygii</taxon>
        <taxon>Neopterygii</taxon>
        <taxon>Teleostei</taxon>
        <taxon>Neoteleostei</taxon>
        <taxon>Acanthomorphata</taxon>
        <taxon>Eupercaria</taxon>
        <taxon>Perciformes</taxon>
        <taxon>Cottioidei</taxon>
        <taxon>Cottales</taxon>
        <taxon>Liparidae</taxon>
        <taxon>Liparis</taxon>
    </lineage>
</organism>
<dbReference type="AlphaFoldDB" id="A0A4Z2IFI4"/>
<keyword evidence="2" id="KW-1185">Reference proteome</keyword>
<accession>A0A4Z2IFI4</accession>